<dbReference type="GO" id="GO:0005739">
    <property type="term" value="C:mitochondrion"/>
    <property type="evidence" value="ECO:0007669"/>
    <property type="project" value="TreeGrafter"/>
</dbReference>
<accession>A0A3N4J0T3</accession>
<reference evidence="1 2" key="1">
    <citation type="journal article" date="2018" name="Nat. Ecol. Evol.">
        <title>Pezizomycetes genomes reveal the molecular basis of ectomycorrhizal truffle lifestyle.</title>
        <authorList>
            <person name="Murat C."/>
            <person name="Payen T."/>
            <person name="Noel B."/>
            <person name="Kuo A."/>
            <person name="Morin E."/>
            <person name="Chen J."/>
            <person name="Kohler A."/>
            <person name="Krizsan K."/>
            <person name="Balestrini R."/>
            <person name="Da Silva C."/>
            <person name="Montanini B."/>
            <person name="Hainaut M."/>
            <person name="Levati E."/>
            <person name="Barry K.W."/>
            <person name="Belfiori B."/>
            <person name="Cichocki N."/>
            <person name="Clum A."/>
            <person name="Dockter R.B."/>
            <person name="Fauchery L."/>
            <person name="Guy J."/>
            <person name="Iotti M."/>
            <person name="Le Tacon F."/>
            <person name="Lindquist E.A."/>
            <person name="Lipzen A."/>
            <person name="Malagnac F."/>
            <person name="Mello A."/>
            <person name="Molinier V."/>
            <person name="Miyauchi S."/>
            <person name="Poulain J."/>
            <person name="Riccioni C."/>
            <person name="Rubini A."/>
            <person name="Sitrit Y."/>
            <person name="Splivallo R."/>
            <person name="Traeger S."/>
            <person name="Wang M."/>
            <person name="Zifcakova L."/>
            <person name="Wipf D."/>
            <person name="Zambonelli A."/>
            <person name="Paolocci F."/>
            <person name="Nowrousian M."/>
            <person name="Ottonello S."/>
            <person name="Baldrian P."/>
            <person name="Spatafora J.W."/>
            <person name="Henrissat B."/>
            <person name="Nagy L.G."/>
            <person name="Aury J.M."/>
            <person name="Wincker P."/>
            <person name="Grigoriev I.V."/>
            <person name="Bonfante P."/>
            <person name="Martin F.M."/>
        </authorList>
    </citation>
    <scope>NUCLEOTIDE SEQUENCE [LARGE SCALE GENOMIC DNA]</scope>
    <source>
        <strain evidence="1 2">RN42</strain>
    </source>
</reference>
<name>A0A3N4J0T3_ASCIM</name>
<dbReference type="InterPro" id="IPR036291">
    <property type="entry name" value="NAD(P)-bd_dom_sf"/>
</dbReference>
<dbReference type="Gene3D" id="3.40.50.720">
    <property type="entry name" value="NAD(P)-binding Rossmann-like Domain"/>
    <property type="match status" value="1"/>
</dbReference>
<dbReference type="GO" id="GO:0009247">
    <property type="term" value="P:glycolipid biosynthetic process"/>
    <property type="evidence" value="ECO:0007669"/>
    <property type="project" value="TreeGrafter"/>
</dbReference>
<evidence type="ECO:0000313" key="1">
    <source>
        <dbReference type="EMBL" id="RPA87524.1"/>
    </source>
</evidence>
<dbReference type="GO" id="GO:0005811">
    <property type="term" value="C:lipid droplet"/>
    <property type="evidence" value="ECO:0007669"/>
    <property type="project" value="TreeGrafter"/>
</dbReference>
<dbReference type="AlphaFoldDB" id="A0A3N4J0T3"/>
<dbReference type="SUPFAM" id="SSF51735">
    <property type="entry name" value="NAD(P)-binding Rossmann-fold domains"/>
    <property type="match status" value="1"/>
</dbReference>
<dbReference type="InterPro" id="IPR051276">
    <property type="entry name" value="Saccharopine_DH-like_oxidrdct"/>
</dbReference>
<protein>
    <submittedName>
        <fullName evidence="1">Uncharacterized protein</fullName>
    </submittedName>
</protein>
<dbReference type="GO" id="GO:0005886">
    <property type="term" value="C:plasma membrane"/>
    <property type="evidence" value="ECO:0007669"/>
    <property type="project" value="TreeGrafter"/>
</dbReference>
<sequence>MATMEKRRIIPLTQRSTDIVVLGASGFTGKLISKHLTLDAPQYLKWSISGRSTEKLNSLLATLELLPTTTTRNLPKIQSFEEIDLDTIVGDTRVVISTIGPYALFGEKFLKSCVENGTAWLDLAGEIPWYGDMLQKYETLARETGAVIIPTAGFDSIPSDLSALTIRLLAHSHNTHLTRVSNILESLAGAISNGSYTSIMSIFDVYPQTVLNFLKNPYVLAKPTLSDQEAEQLHPQRTGVDVRKIKDKGMVFANKKRVRDAKQIDAKGGALASMGMIEGINRAVVMRTHALSAATYSTLDPLTQLPPPEFDYREFFLLPPSRIPGKARATAYCTSFLMNKVIPSMMSNTPLRRGMKKMVDKFVPPGTGPSEKLQAEGYWRYRCVGDTEDGRQAWACMQGWKDVGYGWTSICIAETAIYLAGMLKGGDLGSEVKDWEDLSLLKSIGSNVGDLLFGEQEGGVVEGQEENRGGFWTPASLGVGFLRYMVGRKVIDVDVGWAK</sequence>
<dbReference type="OrthoDB" id="10268090at2759"/>
<dbReference type="PANTHER" id="PTHR12286:SF5">
    <property type="entry name" value="SACCHAROPINE DEHYDROGENASE-LIKE OXIDOREDUCTASE"/>
    <property type="match status" value="1"/>
</dbReference>
<evidence type="ECO:0000313" key="2">
    <source>
        <dbReference type="Proteomes" id="UP000275078"/>
    </source>
</evidence>
<proteinExistence type="predicted"/>
<keyword evidence="2" id="KW-1185">Reference proteome</keyword>
<gene>
    <name evidence="1" type="ORF">BJ508DRAFT_410290</name>
</gene>
<dbReference type="Proteomes" id="UP000275078">
    <property type="component" value="Unassembled WGS sequence"/>
</dbReference>
<dbReference type="EMBL" id="ML119646">
    <property type="protein sequence ID" value="RPA87524.1"/>
    <property type="molecule type" value="Genomic_DNA"/>
</dbReference>
<dbReference type="PANTHER" id="PTHR12286">
    <property type="entry name" value="SACCHAROPINE DEHYDROGENASE-LIKE OXIDOREDUCTASE"/>
    <property type="match status" value="1"/>
</dbReference>
<organism evidence="1 2">
    <name type="scientific">Ascobolus immersus RN42</name>
    <dbReference type="NCBI Taxonomy" id="1160509"/>
    <lineage>
        <taxon>Eukaryota</taxon>
        <taxon>Fungi</taxon>
        <taxon>Dikarya</taxon>
        <taxon>Ascomycota</taxon>
        <taxon>Pezizomycotina</taxon>
        <taxon>Pezizomycetes</taxon>
        <taxon>Pezizales</taxon>
        <taxon>Ascobolaceae</taxon>
        <taxon>Ascobolus</taxon>
    </lineage>
</organism>